<proteinExistence type="predicted"/>
<dbReference type="Proteomes" id="UP000887540">
    <property type="component" value="Unplaced"/>
</dbReference>
<evidence type="ECO:0000313" key="1">
    <source>
        <dbReference type="Proteomes" id="UP000887540"/>
    </source>
</evidence>
<evidence type="ECO:0000313" key="2">
    <source>
        <dbReference type="WBParaSite" id="ACRNAN_Path_146.g516.t1"/>
    </source>
</evidence>
<dbReference type="AlphaFoldDB" id="A0A914C0V1"/>
<organism evidence="1 2">
    <name type="scientific">Acrobeloides nanus</name>
    <dbReference type="NCBI Taxonomy" id="290746"/>
    <lineage>
        <taxon>Eukaryota</taxon>
        <taxon>Metazoa</taxon>
        <taxon>Ecdysozoa</taxon>
        <taxon>Nematoda</taxon>
        <taxon>Chromadorea</taxon>
        <taxon>Rhabditida</taxon>
        <taxon>Tylenchina</taxon>
        <taxon>Cephalobomorpha</taxon>
        <taxon>Cephaloboidea</taxon>
        <taxon>Cephalobidae</taxon>
        <taxon>Acrobeloides</taxon>
    </lineage>
</organism>
<accession>A0A914C0V1</accession>
<keyword evidence="1" id="KW-1185">Reference proteome</keyword>
<name>A0A914C0V1_9BILA</name>
<dbReference type="WBParaSite" id="ACRNAN_Path_146.g516.t1">
    <property type="protein sequence ID" value="ACRNAN_Path_146.g516.t1"/>
    <property type="gene ID" value="ACRNAN_Path_146.g516"/>
</dbReference>
<sequence>MEDFEARELFEVSTLQLRAFGCTSKNVVDALHNAIIDAWAQVVENKILHFVRQKFQEDSRGDGAHESRKVERLRKQLLNHIYLNGKLQVFLNKLETHLMTYVFAIPRYITLPNDMANKECPNDEEELLETLKNLVQSIIELRYKTQIMDVESEKARNALKILRALKGTATASEPESEPMI</sequence>
<protein>
    <submittedName>
        <fullName evidence="2">Uncharacterized protein</fullName>
    </submittedName>
</protein>
<reference evidence="2" key="1">
    <citation type="submission" date="2022-11" db="UniProtKB">
        <authorList>
            <consortium name="WormBaseParasite"/>
        </authorList>
    </citation>
    <scope>IDENTIFICATION</scope>
</reference>